<dbReference type="STRING" id="436010.A0A165YKA6"/>
<feature type="signal peptide" evidence="1">
    <location>
        <begin position="1"/>
        <end position="23"/>
    </location>
</feature>
<gene>
    <name evidence="2" type="ORF">FIBSPDRAFT_688333</name>
</gene>
<accession>A0A165YKA6</accession>
<protein>
    <recommendedName>
        <fullName evidence="3">Fungal-type protein kinase domain-containing protein</fullName>
    </recommendedName>
</protein>
<sequence>MQIGTRLHHLFATLLLYCSPSQPEILWRDFRQHICDDLRHHLITSMGRDNPSEDTVYDFGLY</sequence>
<feature type="non-terminal residue" evidence="2">
    <location>
        <position position="62"/>
    </location>
</feature>
<evidence type="ECO:0000256" key="1">
    <source>
        <dbReference type="SAM" id="SignalP"/>
    </source>
</evidence>
<organism evidence="2">
    <name type="scientific">Athelia psychrophila</name>
    <dbReference type="NCBI Taxonomy" id="1759441"/>
    <lineage>
        <taxon>Eukaryota</taxon>
        <taxon>Fungi</taxon>
        <taxon>Dikarya</taxon>
        <taxon>Basidiomycota</taxon>
        <taxon>Agaricomycotina</taxon>
        <taxon>Agaricomycetes</taxon>
        <taxon>Agaricomycetidae</taxon>
        <taxon>Atheliales</taxon>
        <taxon>Atheliaceae</taxon>
        <taxon>Athelia</taxon>
    </lineage>
</organism>
<proteinExistence type="predicted"/>
<keyword evidence="1" id="KW-0732">Signal</keyword>
<evidence type="ECO:0000313" key="2">
    <source>
        <dbReference type="EMBL" id="KZP09646.1"/>
    </source>
</evidence>
<dbReference type="AlphaFoldDB" id="A0A165YKA6"/>
<name>A0A165YKA6_9AGAM</name>
<feature type="chain" id="PRO_5007869426" description="Fungal-type protein kinase domain-containing protein" evidence="1">
    <location>
        <begin position="24"/>
        <end position="62"/>
    </location>
</feature>
<dbReference type="OrthoDB" id="1728974at2759"/>
<dbReference type="EMBL" id="KV417695">
    <property type="protein sequence ID" value="KZP09646.1"/>
    <property type="molecule type" value="Genomic_DNA"/>
</dbReference>
<reference evidence="2" key="1">
    <citation type="journal article" date="2016" name="Mol. Biol. Evol.">
        <title>Comparative Genomics of Early-Diverging Mushroom-Forming Fungi Provides Insights into the Origins of Lignocellulose Decay Capabilities.</title>
        <authorList>
            <person name="Nagy L.G."/>
            <person name="Riley R."/>
            <person name="Tritt A."/>
            <person name="Adam C."/>
            <person name="Daum C."/>
            <person name="Floudas D."/>
            <person name="Sun H."/>
            <person name="Yadav J.S."/>
            <person name="Pangilinan J."/>
            <person name="Larsson K.H."/>
            <person name="Matsuura K."/>
            <person name="Barry K."/>
            <person name="Labutti K."/>
            <person name="Kuo R."/>
            <person name="Ohm R.A."/>
            <person name="Bhattacharya S.S."/>
            <person name="Shirouzu T."/>
            <person name="Yoshinaga Y."/>
            <person name="Martin F.M."/>
            <person name="Grigoriev I.V."/>
            <person name="Hibbett D.S."/>
        </authorList>
    </citation>
    <scope>NUCLEOTIDE SEQUENCE [LARGE SCALE GENOMIC DNA]</scope>
    <source>
        <strain evidence="2">CBS 109695</strain>
    </source>
</reference>
<evidence type="ECO:0008006" key="3">
    <source>
        <dbReference type="Google" id="ProtNLM"/>
    </source>
</evidence>